<gene>
    <name evidence="1" type="ORF">GMARGA_LOCUS29967</name>
</gene>
<dbReference type="Proteomes" id="UP000789901">
    <property type="component" value="Unassembled WGS sequence"/>
</dbReference>
<feature type="non-terminal residue" evidence="1">
    <location>
        <position position="1"/>
    </location>
</feature>
<accession>A0ABN7WEX4</accession>
<evidence type="ECO:0000313" key="1">
    <source>
        <dbReference type="EMBL" id="CAG8829363.1"/>
    </source>
</evidence>
<keyword evidence="2" id="KW-1185">Reference proteome</keyword>
<organism evidence="1 2">
    <name type="scientific">Gigaspora margarita</name>
    <dbReference type="NCBI Taxonomy" id="4874"/>
    <lineage>
        <taxon>Eukaryota</taxon>
        <taxon>Fungi</taxon>
        <taxon>Fungi incertae sedis</taxon>
        <taxon>Mucoromycota</taxon>
        <taxon>Glomeromycotina</taxon>
        <taxon>Glomeromycetes</taxon>
        <taxon>Diversisporales</taxon>
        <taxon>Gigasporaceae</taxon>
        <taxon>Gigaspora</taxon>
    </lineage>
</organism>
<comment type="caution">
    <text evidence="1">The sequence shown here is derived from an EMBL/GenBank/DDBJ whole genome shotgun (WGS) entry which is preliminary data.</text>
</comment>
<name>A0ABN7WEX4_GIGMA</name>
<reference evidence="1 2" key="1">
    <citation type="submission" date="2021-06" db="EMBL/GenBank/DDBJ databases">
        <authorList>
            <person name="Kallberg Y."/>
            <person name="Tangrot J."/>
            <person name="Rosling A."/>
        </authorList>
    </citation>
    <scope>NUCLEOTIDE SEQUENCE [LARGE SCALE GENOMIC DNA]</scope>
    <source>
        <strain evidence="1 2">120-4 pot B 10/14</strain>
    </source>
</reference>
<dbReference type="EMBL" id="CAJVQB010041296">
    <property type="protein sequence ID" value="CAG8829363.1"/>
    <property type="molecule type" value="Genomic_DNA"/>
</dbReference>
<sequence length="165" mass="18958">AFDFFGVVREFRHFTIDFALIEKLNDDFKLNPMIRSSVDEFPSSIIDRFNINVPIPVDVTVVDAHARFLLLRPGIASGDNFVNMIRANIDSSNRDVGGTVFSIEYHNETLFTLVHGILTATEFLKYRKTAGNVIIQPLARIINLLPTRHIFENLRYIDLDTYRQL</sequence>
<protein>
    <submittedName>
        <fullName evidence="1">35312_t:CDS:1</fullName>
    </submittedName>
</protein>
<evidence type="ECO:0000313" key="2">
    <source>
        <dbReference type="Proteomes" id="UP000789901"/>
    </source>
</evidence>
<proteinExistence type="predicted"/>